<reference evidence="1 2" key="1">
    <citation type="journal article" date="2013" name="Curr. Biol.">
        <title>The Genome of the Foraminiferan Reticulomyxa filosa.</title>
        <authorList>
            <person name="Glockner G."/>
            <person name="Hulsmann N."/>
            <person name="Schleicher M."/>
            <person name="Noegel A.A."/>
            <person name="Eichinger L."/>
            <person name="Gallinger C."/>
            <person name="Pawlowski J."/>
            <person name="Sierra R."/>
            <person name="Euteneuer U."/>
            <person name="Pillet L."/>
            <person name="Moustafa A."/>
            <person name="Platzer M."/>
            <person name="Groth M."/>
            <person name="Szafranski K."/>
            <person name="Schliwa M."/>
        </authorList>
    </citation>
    <scope>NUCLEOTIDE SEQUENCE [LARGE SCALE GENOMIC DNA]</scope>
</reference>
<protein>
    <submittedName>
        <fullName evidence="1">Uncharacterized protein</fullName>
    </submittedName>
</protein>
<accession>X6N3W5</accession>
<name>X6N3W5_RETFI</name>
<dbReference type="AlphaFoldDB" id="X6N3W5"/>
<evidence type="ECO:0000313" key="2">
    <source>
        <dbReference type="Proteomes" id="UP000023152"/>
    </source>
</evidence>
<evidence type="ECO:0000313" key="1">
    <source>
        <dbReference type="EMBL" id="ETO20965.1"/>
    </source>
</evidence>
<dbReference type="Proteomes" id="UP000023152">
    <property type="component" value="Unassembled WGS sequence"/>
</dbReference>
<organism evidence="1 2">
    <name type="scientific">Reticulomyxa filosa</name>
    <dbReference type="NCBI Taxonomy" id="46433"/>
    <lineage>
        <taxon>Eukaryota</taxon>
        <taxon>Sar</taxon>
        <taxon>Rhizaria</taxon>
        <taxon>Retaria</taxon>
        <taxon>Foraminifera</taxon>
        <taxon>Monothalamids</taxon>
        <taxon>Reticulomyxidae</taxon>
        <taxon>Reticulomyxa</taxon>
    </lineage>
</organism>
<gene>
    <name evidence="1" type="ORF">RFI_16243</name>
</gene>
<keyword evidence="2" id="KW-1185">Reference proteome</keyword>
<comment type="caution">
    <text evidence="1">The sequence shown here is derived from an EMBL/GenBank/DDBJ whole genome shotgun (WGS) entry which is preliminary data.</text>
</comment>
<proteinExistence type="predicted"/>
<sequence length="219" mass="24532">MSYNGWMASILGLYAIAMFATFGTATNPCLWQTLSWVSIKAGERGVWTGFVYLLRKDFRHYASIISFSDNRAEAILYIAVLPLLFGASTLILFSNIARMHIPFVNIKVLCCCCLHEFASDIMAQFDMKEALKVGIFSTLVYNGILYLVAAIALRSWRATAILLLMMVVVPVLTCAIFTLFLWVLLKDMHTWRPVSANVDTENSVSEVAVMYASENTNNL</sequence>
<dbReference type="EMBL" id="ASPP01012057">
    <property type="protein sequence ID" value="ETO20965.1"/>
    <property type="molecule type" value="Genomic_DNA"/>
</dbReference>